<evidence type="ECO:0000256" key="1">
    <source>
        <dbReference type="ARBA" id="ARBA00004170"/>
    </source>
</evidence>
<reference evidence="9 10" key="1">
    <citation type="submission" date="2016-11" db="EMBL/GenBank/DDBJ databases">
        <title>The macronuclear genome of Stentor coeruleus: a giant cell with tiny introns.</title>
        <authorList>
            <person name="Slabodnick M."/>
            <person name="Ruby J.G."/>
            <person name="Reiff S.B."/>
            <person name="Swart E.C."/>
            <person name="Gosai S."/>
            <person name="Prabakaran S."/>
            <person name="Witkowska E."/>
            <person name="Larue G.E."/>
            <person name="Fisher S."/>
            <person name="Freeman R.M."/>
            <person name="Gunawardena J."/>
            <person name="Chu W."/>
            <person name="Stover N.A."/>
            <person name="Gregory B.D."/>
            <person name="Nowacki M."/>
            <person name="Derisi J."/>
            <person name="Roy S.W."/>
            <person name="Marshall W.F."/>
            <person name="Sood P."/>
        </authorList>
    </citation>
    <scope>NUCLEOTIDE SEQUENCE [LARGE SCALE GENOMIC DNA]</scope>
    <source>
        <strain evidence="9">WM001</strain>
    </source>
</reference>
<dbReference type="GO" id="GO:0016020">
    <property type="term" value="C:membrane"/>
    <property type="evidence" value="ECO:0007669"/>
    <property type="project" value="UniProtKB-SubCell"/>
</dbReference>
<keyword evidence="6" id="KW-0446">Lipid-binding</keyword>
<organism evidence="9 10">
    <name type="scientific">Stentor coeruleus</name>
    <dbReference type="NCBI Taxonomy" id="5963"/>
    <lineage>
        <taxon>Eukaryota</taxon>
        <taxon>Sar</taxon>
        <taxon>Alveolata</taxon>
        <taxon>Ciliophora</taxon>
        <taxon>Postciliodesmatophora</taxon>
        <taxon>Heterotrichea</taxon>
        <taxon>Heterotrichida</taxon>
        <taxon>Stentoridae</taxon>
        <taxon>Stentor</taxon>
    </lineage>
</organism>
<proteinExistence type="inferred from homology"/>
<dbReference type="GO" id="GO:0061709">
    <property type="term" value="P:reticulophagy"/>
    <property type="evidence" value="ECO:0007669"/>
    <property type="project" value="TreeGrafter"/>
</dbReference>
<evidence type="ECO:0000256" key="5">
    <source>
        <dbReference type="ARBA" id="ARBA00022490"/>
    </source>
</evidence>
<dbReference type="Gene3D" id="3.30.1520.10">
    <property type="entry name" value="Phox-like domain"/>
    <property type="match status" value="1"/>
</dbReference>
<evidence type="ECO:0000313" key="10">
    <source>
        <dbReference type="Proteomes" id="UP000187209"/>
    </source>
</evidence>
<keyword evidence="5" id="KW-0963">Cytoplasm</keyword>
<keyword evidence="4" id="KW-0813">Transport</keyword>
<evidence type="ECO:0000256" key="3">
    <source>
        <dbReference type="ARBA" id="ARBA00010883"/>
    </source>
</evidence>
<dbReference type="GO" id="GO:0015031">
    <property type="term" value="P:protein transport"/>
    <property type="evidence" value="ECO:0007669"/>
    <property type="project" value="TreeGrafter"/>
</dbReference>
<keyword evidence="10" id="KW-1185">Reference proteome</keyword>
<dbReference type="PROSITE" id="PS50195">
    <property type="entry name" value="PX"/>
    <property type="match status" value="1"/>
</dbReference>
<gene>
    <name evidence="9" type="ORF">SteCoe_20171</name>
</gene>
<protein>
    <recommendedName>
        <fullName evidence="8">PX domain-containing protein</fullName>
    </recommendedName>
</protein>
<dbReference type="GO" id="GO:0000407">
    <property type="term" value="C:phagophore assembly site"/>
    <property type="evidence" value="ECO:0007669"/>
    <property type="project" value="TreeGrafter"/>
</dbReference>
<dbReference type="GO" id="GO:0035091">
    <property type="term" value="F:phosphatidylinositol binding"/>
    <property type="evidence" value="ECO:0007669"/>
    <property type="project" value="InterPro"/>
</dbReference>
<dbReference type="GO" id="GO:0005769">
    <property type="term" value="C:early endosome"/>
    <property type="evidence" value="ECO:0007669"/>
    <property type="project" value="TreeGrafter"/>
</dbReference>
<name>A0A1R2BSE0_9CILI</name>
<dbReference type="PANTHER" id="PTHR45949:SF2">
    <property type="entry name" value="SORTING NEXIN-4"/>
    <property type="match status" value="1"/>
</dbReference>
<comment type="caution">
    <text evidence="9">The sequence shown here is derived from an EMBL/GenBank/DDBJ whole genome shotgun (WGS) entry which is preliminary data.</text>
</comment>
<dbReference type="InterPro" id="IPR001683">
    <property type="entry name" value="PX_dom"/>
</dbReference>
<dbReference type="SUPFAM" id="SSF64268">
    <property type="entry name" value="PX domain"/>
    <property type="match status" value="1"/>
</dbReference>
<dbReference type="EMBL" id="MPUH01000456">
    <property type="protein sequence ID" value="OMJ79742.1"/>
    <property type="molecule type" value="Genomic_DNA"/>
</dbReference>
<evidence type="ECO:0000313" key="9">
    <source>
        <dbReference type="EMBL" id="OMJ79742.1"/>
    </source>
</evidence>
<dbReference type="GO" id="GO:0032456">
    <property type="term" value="P:endocytic recycling"/>
    <property type="evidence" value="ECO:0007669"/>
    <property type="project" value="TreeGrafter"/>
</dbReference>
<dbReference type="AlphaFoldDB" id="A0A1R2BSE0"/>
<dbReference type="Proteomes" id="UP000187209">
    <property type="component" value="Unassembled WGS sequence"/>
</dbReference>
<evidence type="ECO:0000256" key="6">
    <source>
        <dbReference type="ARBA" id="ARBA00023121"/>
    </source>
</evidence>
<evidence type="ECO:0000256" key="2">
    <source>
        <dbReference type="ARBA" id="ARBA00004496"/>
    </source>
</evidence>
<dbReference type="Pfam" id="PF00787">
    <property type="entry name" value="PX"/>
    <property type="match status" value="1"/>
</dbReference>
<dbReference type="PANTHER" id="PTHR45949">
    <property type="entry name" value="SORTING NEXIN-4"/>
    <property type="match status" value="1"/>
</dbReference>
<evidence type="ECO:0000256" key="7">
    <source>
        <dbReference type="ARBA" id="ARBA00023136"/>
    </source>
</evidence>
<comment type="subcellular location">
    <subcellularLocation>
        <location evidence="2">Cytoplasm</location>
    </subcellularLocation>
    <subcellularLocation>
        <location evidence="1">Membrane</location>
        <topology evidence="1">Peripheral membrane protein</topology>
    </subcellularLocation>
</comment>
<evidence type="ECO:0000259" key="8">
    <source>
        <dbReference type="PROSITE" id="PS50195"/>
    </source>
</evidence>
<comment type="similarity">
    <text evidence="3">Belongs to the sorting nexin family.</text>
</comment>
<dbReference type="GO" id="GO:0034727">
    <property type="term" value="P:piecemeal microautophagy of the nucleus"/>
    <property type="evidence" value="ECO:0007669"/>
    <property type="project" value="TreeGrafter"/>
</dbReference>
<feature type="domain" description="PX" evidence="8">
    <location>
        <begin position="5"/>
        <end position="117"/>
    </location>
</feature>
<keyword evidence="7" id="KW-0472">Membrane</keyword>
<evidence type="ECO:0000256" key="4">
    <source>
        <dbReference type="ARBA" id="ARBA00022448"/>
    </source>
</evidence>
<dbReference type="InterPro" id="IPR036871">
    <property type="entry name" value="PX_dom_sf"/>
</dbReference>
<accession>A0A1R2BSE0</accession>
<dbReference type="CDD" id="cd06093">
    <property type="entry name" value="PX_domain"/>
    <property type="match status" value="1"/>
</dbReference>
<dbReference type="GO" id="GO:0000422">
    <property type="term" value="P:autophagy of mitochondrion"/>
    <property type="evidence" value="ECO:0007669"/>
    <property type="project" value="TreeGrafter"/>
</dbReference>
<sequence length="357" mass="41264">MEEEIQISVSVTEYQIETENWLKLIKYVIKTTDSAGEHSVLRSAKDFKILRKFLLVWWPGCIIPAIPSEYSQKNPNQALIPSCLNAYNIFLNKIIQYHYFTKSEIIEVFLKNSSEFSKATINYKIPGYSAIAENFENNFKENLEYQTNVDTINKLQQTKEKFLNAVKVVENLEKIVRKNCKNVDEFKKGSSNMVNELYETEKWLKPEAEERKVDFGDFNPGRKYEIWLIDQLETLYGTIEAIGKIDELIKVREMIESSISSTNLELQKLALGKKTLATIISNKDDILKLKQQHLDDLNAQLKALDIIIPVISSKLFNIDIPSIEQINSTSFDRETKNFLALFVKDLDNIRSVINNTN</sequence>